<dbReference type="EMBL" id="JAAAIL010004774">
    <property type="protein sequence ID" value="KAG0247345.1"/>
    <property type="molecule type" value="Genomic_DNA"/>
</dbReference>
<feature type="region of interest" description="Disordered" evidence="1">
    <location>
        <begin position="1"/>
        <end position="75"/>
    </location>
</feature>
<feature type="non-terminal residue" evidence="2">
    <location>
        <position position="75"/>
    </location>
</feature>
<feature type="non-terminal residue" evidence="2">
    <location>
        <position position="1"/>
    </location>
</feature>
<gene>
    <name evidence="2" type="ORF">BGZ95_008764</name>
</gene>
<evidence type="ECO:0000256" key="1">
    <source>
        <dbReference type="SAM" id="MobiDB-lite"/>
    </source>
</evidence>
<feature type="compositionally biased region" description="Low complexity" evidence="1">
    <location>
        <begin position="20"/>
        <end position="54"/>
    </location>
</feature>
<protein>
    <submittedName>
        <fullName evidence="2">Uncharacterized protein</fullName>
    </submittedName>
</protein>
<evidence type="ECO:0000313" key="3">
    <source>
        <dbReference type="Proteomes" id="UP001194580"/>
    </source>
</evidence>
<reference evidence="2" key="1">
    <citation type="journal article" date="2020" name="Fungal Divers.">
        <title>Resolving the Mortierellaceae phylogeny through synthesis of multi-gene phylogenetics and phylogenomics.</title>
        <authorList>
            <person name="Vandepol N."/>
            <person name="Liber J."/>
            <person name="Desiro A."/>
            <person name="Na H."/>
            <person name="Kennedy M."/>
            <person name="Barry K."/>
            <person name="Grigoriev I.V."/>
            <person name="Miller A.N."/>
            <person name="O'Donnell K."/>
            <person name="Stajich J.E."/>
            <person name="Bonito G."/>
        </authorList>
    </citation>
    <scope>NUCLEOTIDE SEQUENCE</scope>
    <source>
        <strain evidence="2">NRRL 28262</strain>
    </source>
</reference>
<evidence type="ECO:0000313" key="2">
    <source>
        <dbReference type="EMBL" id="KAG0247345.1"/>
    </source>
</evidence>
<keyword evidence="3" id="KW-1185">Reference proteome</keyword>
<proteinExistence type="predicted"/>
<sequence length="75" mass="8063">FVPTMSEQDHKRKDPPSPTTPSTSQAASPSADPLVMVRPRPAVPRPAQGQAPPVRRGHLHRPPECIPGQRLGSSL</sequence>
<name>A0AAD4H012_9FUNG</name>
<organism evidence="2 3">
    <name type="scientific">Linnemannia exigua</name>
    <dbReference type="NCBI Taxonomy" id="604196"/>
    <lineage>
        <taxon>Eukaryota</taxon>
        <taxon>Fungi</taxon>
        <taxon>Fungi incertae sedis</taxon>
        <taxon>Mucoromycota</taxon>
        <taxon>Mortierellomycotina</taxon>
        <taxon>Mortierellomycetes</taxon>
        <taxon>Mortierellales</taxon>
        <taxon>Mortierellaceae</taxon>
        <taxon>Linnemannia</taxon>
    </lineage>
</organism>
<accession>A0AAD4H012</accession>
<dbReference type="AlphaFoldDB" id="A0AAD4H012"/>
<dbReference type="Proteomes" id="UP001194580">
    <property type="component" value="Unassembled WGS sequence"/>
</dbReference>
<comment type="caution">
    <text evidence="2">The sequence shown here is derived from an EMBL/GenBank/DDBJ whole genome shotgun (WGS) entry which is preliminary data.</text>
</comment>